<proteinExistence type="predicted"/>
<protein>
    <submittedName>
        <fullName evidence="1">Uncharacterized protein</fullName>
    </submittedName>
</protein>
<organism evidence="1 2">
    <name type="scientific">Sphaerodactylus townsendi</name>
    <dbReference type="NCBI Taxonomy" id="933632"/>
    <lineage>
        <taxon>Eukaryota</taxon>
        <taxon>Metazoa</taxon>
        <taxon>Chordata</taxon>
        <taxon>Craniata</taxon>
        <taxon>Vertebrata</taxon>
        <taxon>Euteleostomi</taxon>
        <taxon>Lepidosauria</taxon>
        <taxon>Squamata</taxon>
        <taxon>Bifurcata</taxon>
        <taxon>Gekkota</taxon>
        <taxon>Sphaerodactylidae</taxon>
        <taxon>Sphaerodactylus</taxon>
    </lineage>
</organism>
<evidence type="ECO:0000313" key="1">
    <source>
        <dbReference type="EMBL" id="KAH8017629.1"/>
    </source>
</evidence>
<name>A0ACB8GD90_9SAUR</name>
<comment type="caution">
    <text evidence="1">The sequence shown here is derived from an EMBL/GenBank/DDBJ whole genome shotgun (WGS) entry which is preliminary data.</text>
</comment>
<gene>
    <name evidence="1" type="ORF">K3G42_031332</name>
</gene>
<dbReference type="EMBL" id="CM037614">
    <property type="protein sequence ID" value="KAH8017629.1"/>
    <property type="molecule type" value="Genomic_DNA"/>
</dbReference>
<keyword evidence="2" id="KW-1185">Reference proteome</keyword>
<dbReference type="Proteomes" id="UP000827872">
    <property type="component" value="Linkage Group LG01"/>
</dbReference>
<evidence type="ECO:0000313" key="2">
    <source>
        <dbReference type="Proteomes" id="UP000827872"/>
    </source>
</evidence>
<reference evidence="1" key="1">
    <citation type="submission" date="2021-08" db="EMBL/GenBank/DDBJ databases">
        <title>The first chromosome-level gecko genome reveals the dynamic sex chromosomes of Neotropical dwarf geckos (Sphaerodactylidae: Sphaerodactylus).</title>
        <authorList>
            <person name="Pinto B.J."/>
            <person name="Keating S.E."/>
            <person name="Gamble T."/>
        </authorList>
    </citation>
    <scope>NUCLEOTIDE SEQUENCE</scope>
    <source>
        <strain evidence="1">TG3544</strain>
    </source>
</reference>
<accession>A0ACB8GD90</accession>
<sequence>MGNLDLKGFVVNLVIQDLKVQKVNEAEVDLLLMDCQAHLAHPDTMASLVWEVPQVLEEHQAYVKDV</sequence>